<dbReference type="Pfam" id="PF17863">
    <property type="entry name" value="AAA_lid_2"/>
    <property type="match status" value="1"/>
</dbReference>
<dbReference type="InterPro" id="IPR041628">
    <property type="entry name" value="ChlI/MoxR_AAA_lid"/>
</dbReference>
<dbReference type="HOGENOM" id="CLU_034716_2_0_9"/>
<dbReference type="CDD" id="cd00009">
    <property type="entry name" value="AAA"/>
    <property type="match status" value="1"/>
</dbReference>
<dbReference type="EMBL" id="CM001441">
    <property type="protein sequence ID" value="EHQ88946.1"/>
    <property type="molecule type" value="Genomic_DNA"/>
</dbReference>
<reference evidence="3 4" key="1">
    <citation type="submission" date="2011-11" db="EMBL/GenBank/DDBJ databases">
        <title>The Noncontiguous Finished genome of Desulfosporosinus youngiae DSM 17734.</title>
        <authorList>
            <consortium name="US DOE Joint Genome Institute (JGI-PGF)"/>
            <person name="Lucas S."/>
            <person name="Han J."/>
            <person name="Lapidus A."/>
            <person name="Cheng J.-F."/>
            <person name="Goodwin L."/>
            <person name="Pitluck S."/>
            <person name="Peters L."/>
            <person name="Ovchinnikova G."/>
            <person name="Lu M."/>
            <person name="Land M.L."/>
            <person name="Hauser L."/>
            <person name="Pester M."/>
            <person name="Spring S."/>
            <person name="Ollivier B."/>
            <person name="Rattei T."/>
            <person name="Klenk H.-P."/>
            <person name="Wagner M."/>
            <person name="Loy A."/>
            <person name="Woyke T.J."/>
        </authorList>
    </citation>
    <scope>NUCLEOTIDE SEQUENCE [LARGE SCALE GENOMIC DNA]</scope>
    <source>
        <strain evidence="3 4">DSM 17734</strain>
    </source>
</reference>
<dbReference type="SUPFAM" id="SSF52540">
    <property type="entry name" value="P-loop containing nucleoside triphosphate hydrolases"/>
    <property type="match status" value="1"/>
</dbReference>
<keyword evidence="4" id="KW-1185">Reference proteome</keyword>
<organism evidence="3 4">
    <name type="scientific">Desulfosporosinus youngiae DSM 17734</name>
    <dbReference type="NCBI Taxonomy" id="768710"/>
    <lineage>
        <taxon>Bacteria</taxon>
        <taxon>Bacillati</taxon>
        <taxon>Bacillota</taxon>
        <taxon>Clostridia</taxon>
        <taxon>Eubacteriales</taxon>
        <taxon>Desulfitobacteriaceae</taxon>
        <taxon>Desulfosporosinus</taxon>
    </lineage>
</organism>
<dbReference type="PANTHER" id="PTHR42759:SF5">
    <property type="entry name" value="METHANOL DEHYDROGENASE REGULATOR"/>
    <property type="match status" value="1"/>
</dbReference>
<dbReference type="Proteomes" id="UP000005104">
    <property type="component" value="Chromosome"/>
</dbReference>
<evidence type="ECO:0000259" key="1">
    <source>
        <dbReference type="Pfam" id="PF07726"/>
    </source>
</evidence>
<dbReference type="InterPro" id="IPR027417">
    <property type="entry name" value="P-loop_NTPase"/>
</dbReference>
<dbReference type="RefSeq" id="WP_007782011.1">
    <property type="nucleotide sequence ID" value="NZ_CM001441.1"/>
</dbReference>
<dbReference type="eggNOG" id="COG0714">
    <property type="taxonomic scope" value="Bacteria"/>
</dbReference>
<dbReference type="STRING" id="768710.DesyoDRAFT_1821"/>
<dbReference type="Gene3D" id="1.10.8.80">
    <property type="entry name" value="Magnesium chelatase subunit I, C-Terminal domain"/>
    <property type="match status" value="1"/>
</dbReference>
<dbReference type="Gene3D" id="3.40.50.300">
    <property type="entry name" value="P-loop containing nucleotide triphosphate hydrolases"/>
    <property type="match status" value="1"/>
</dbReference>
<dbReference type="PIRSF" id="PIRSF002849">
    <property type="entry name" value="AAA_ATPase_chaperone_MoxR_prd"/>
    <property type="match status" value="1"/>
</dbReference>
<proteinExistence type="predicted"/>
<evidence type="ECO:0000313" key="4">
    <source>
        <dbReference type="Proteomes" id="UP000005104"/>
    </source>
</evidence>
<feature type="domain" description="ATPase AAA-3" evidence="1">
    <location>
        <begin position="46"/>
        <end position="176"/>
    </location>
</feature>
<dbReference type="AlphaFoldDB" id="H5XTY8"/>
<accession>H5XTY8</accession>
<feature type="domain" description="ChlI/MoxR AAA lid" evidence="2">
    <location>
        <begin position="239"/>
        <end position="308"/>
    </location>
</feature>
<protein>
    <submittedName>
        <fullName evidence="3">MoxR-like ATPase</fullName>
    </submittedName>
</protein>
<dbReference type="InterPro" id="IPR050764">
    <property type="entry name" value="CbbQ/NirQ/NorQ/GpvN"/>
</dbReference>
<evidence type="ECO:0000313" key="3">
    <source>
        <dbReference type="EMBL" id="EHQ88946.1"/>
    </source>
</evidence>
<name>H5XTY8_9FIRM</name>
<dbReference type="InterPro" id="IPR011703">
    <property type="entry name" value="ATPase_AAA-3"/>
</dbReference>
<dbReference type="PANTHER" id="PTHR42759">
    <property type="entry name" value="MOXR FAMILY PROTEIN"/>
    <property type="match status" value="1"/>
</dbReference>
<sequence length="328" mass="36276">MLYSPDTGSVFRHQKALSIIKEIEKAVIGKEEIIGKVLMAVLAQGHILLEDTPGVGKTTLALAFSKTMDLDYKRIQFTPEIMPADVVGFSVYNKVSGQLEYQPGAALCNLLLVDEINRASAKTQSALLEVMEEGCITLDGVTRELPGPYTVIATQNPVGSAGTQLLPESQMDRFMVRLSLGYPELEDEVKILKKKQGREVLKLVRQVVDAQEIIQMQQQAEAVHLDEDIYLYIVRLAAATREHPLISLGVSPRGSIGLVRMSRSAAWLAGRDYVIPWDVQFVLFDVFEHRLVLNSQARISNTTAHSLLTDVIKAVSPPGIVRARSGRW</sequence>
<dbReference type="GO" id="GO:0016887">
    <property type="term" value="F:ATP hydrolysis activity"/>
    <property type="evidence" value="ECO:0007669"/>
    <property type="project" value="InterPro"/>
</dbReference>
<dbReference type="GO" id="GO:0005524">
    <property type="term" value="F:ATP binding"/>
    <property type="evidence" value="ECO:0007669"/>
    <property type="project" value="InterPro"/>
</dbReference>
<dbReference type="Pfam" id="PF07726">
    <property type="entry name" value="AAA_3"/>
    <property type="match status" value="1"/>
</dbReference>
<evidence type="ECO:0000259" key="2">
    <source>
        <dbReference type="Pfam" id="PF17863"/>
    </source>
</evidence>
<gene>
    <name evidence="3" type="ORF">DesyoDRAFT_1821</name>
</gene>